<name>A0ABX1K2Q4_9CELL</name>
<dbReference type="Proteomes" id="UP000777774">
    <property type="component" value="Unassembled WGS sequence"/>
</dbReference>
<protein>
    <recommendedName>
        <fullName evidence="4">ABC transporter permease</fullName>
    </recommendedName>
</protein>
<evidence type="ECO:0008006" key="4">
    <source>
        <dbReference type="Google" id="ProtNLM"/>
    </source>
</evidence>
<proteinExistence type="predicted"/>
<feature type="non-terminal residue" evidence="2">
    <location>
        <position position="1"/>
    </location>
</feature>
<reference evidence="2 3" key="1">
    <citation type="submission" date="2020-04" db="EMBL/GenBank/DDBJ databases">
        <title>MicrobeNet Type strains.</title>
        <authorList>
            <person name="Nicholson A.C."/>
        </authorList>
    </citation>
    <scope>NUCLEOTIDE SEQUENCE [LARGE SCALE GENOMIC DNA]</scope>
    <source>
        <strain evidence="2 3">ATCC BAA-787</strain>
    </source>
</reference>
<keyword evidence="1" id="KW-1133">Transmembrane helix</keyword>
<dbReference type="EMBL" id="JAAXOY010000300">
    <property type="protein sequence ID" value="NKY40222.1"/>
    <property type="molecule type" value="Genomic_DNA"/>
</dbReference>
<evidence type="ECO:0000313" key="3">
    <source>
        <dbReference type="Proteomes" id="UP000777774"/>
    </source>
</evidence>
<keyword evidence="1" id="KW-0812">Transmembrane</keyword>
<organism evidence="2 3">
    <name type="scientific">Cellulomonas septica</name>
    <dbReference type="NCBI Taxonomy" id="285080"/>
    <lineage>
        <taxon>Bacteria</taxon>
        <taxon>Bacillati</taxon>
        <taxon>Actinomycetota</taxon>
        <taxon>Actinomycetes</taxon>
        <taxon>Micrococcales</taxon>
        <taxon>Cellulomonadaceae</taxon>
        <taxon>Cellulomonas</taxon>
    </lineage>
</organism>
<evidence type="ECO:0000313" key="2">
    <source>
        <dbReference type="EMBL" id="NKY40222.1"/>
    </source>
</evidence>
<gene>
    <name evidence="2" type="ORF">HGA02_11985</name>
</gene>
<keyword evidence="3" id="KW-1185">Reference proteome</keyword>
<feature type="transmembrane region" description="Helical" evidence="1">
    <location>
        <begin position="20"/>
        <end position="43"/>
    </location>
</feature>
<comment type="caution">
    <text evidence="2">The sequence shown here is derived from an EMBL/GenBank/DDBJ whole genome shotgun (WGS) entry which is preliminary data.</text>
</comment>
<keyword evidence="1" id="KW-0472">Membrane</keyword>
<sequence length="62" mass="6405">LTDALGLDLLTGAPGTAELRLTWVPVAGAAAVIAVSLVAAVLVESAVRRRDRLGEVLRVGER</sequence>
<evidence type="ECO:0000256" key="1">
    <source>
        <dbReference type="SAM" id="Phobius"/>
    </source>
</evidence>
<accession>A0ABX1K2Q4</accession>
<dbReference type="RefSeq" id="WP_168679196.1">
    <property type="nucleotide sequence ID" value="NZ_JAAXOY010000300.1"/>
</dbReference>